<dbReference type="RefSeq" id="XP_002783269.1">
    <property type="nucleotide sequence ID" value="XM_002783223.1"/>
</dbReference>
<dbReference type="Pfam" id="PF03357">
    <property type="entry name" value="Snf7"/>
    <property type="match status" value="1"/>
</dbReference>
<dbReference type="Proteomes" id="UP000007800">
    <property type="component" value="Unassembled WGS sequence"/>
</dbReference>
<evidence type="ECO:0000313" key="1">
    <source>
        <dbReference type="EMBL" id="EER15065.1"/>
    </source>
</evidence>
<dbReference type="GO" id="GO:0005771">
    <property type="term" value="C:multivesicular body"/>
    <property type="evidence" value="ECO:0007669"/>
    <property type="project" value="TreeGrafter"/>
</dbReference>
<dbReference type="InParanoid" id="C5KKF3"/>
<name>C5KKF3_PERM5</name>
<dbReference type="EMBL" id="GG673688">
    <property type="protein sequence ID" value="EER15065.1"/>
    <property type="molecule type" value="Genomic_DNA"/>
</dbReference>
<keyword evidence="2" id="KW-1185">Reference proteome</keyword>
<protein>
    <submittedName>
        <fullName evidence="1">Vacuolar sorting protein SNF7, putative</fullName>
    </submittedName>
</protein>
<organism evidence="2">
    <name type="scientific">Perkinsus marinus (strain ATCC 50983 / TXsc)</name>
    <dbReference type="NCBI Taxonomy" id="423536"/>
    <lineage>
        <taxon>Eukaryota</taxon>
        <taxon>Sar</taxon>
        <taxon>Alveolata</taxon>
        <taxon>Perkinsozoa</taxon>
        <taxon>Perkinsea</taxon>
        <taxon>Perkinsida</taxon>
        <taxon>Perkinsidae</taxon>
        <taxon>Perkinsus</taxon>
    </lineage>
</organism>
<dbReference type="InterPro" id="IPR005024">
    <property type="entry name" value="Snf7_fam"/>
</dbReference>
<proteinExistence type="predicted"/>
<dbReference type="GO" id="GO:0032511">
    <property type="term" value="P:late endosome to vacuole transport via multivesicular body sorting pathway"/>
    <property type="evidence" value="ECO:0007669"/>
    <property type="project" value="TreeGrafter"/>
</dbReference>
<evidence type="ECO:0000313" key="2">
    <source>
        <dbReference type="Proteomes" id="UP000007800"/>
    </source>
</evidence>
<gene>
    <name evidence="1" type="ORF">Pmar_PMAR023391</name>
</gene>
<dbReference type="GO" id="GO:0006900">
    <property type="term" value="P:vesicle budding from membrane"/>
    <property type="evidence" value="ECO:0007669"/>
    <property type="project" value="TreeGrafter"/>
</dbReference>
<sequence length="243" mass="26499">MASVGKASVFCDTVGTTSGMLRGVKVGSPTVAGPVDKAHLVHRIALGRIDTMEESLTAAWSKADSRAREHLRAGRKPLALQALKERSLLQGRLDELGKYRLQLQSTSGFTATAEIQSIVVEALSASTMMAKEQKVDLEHVDKLAEDMQEVREDIEVSSGLWTVSMRDSLQLVSDAIAAMSLNGGAAVEQDPDLQAELDKLMDEQQDIDVIAVKEQVGCSSTVCPDRRRWRGAGENYLVRRFES</sequence>
<dbReference type="PANTHER" id="PTHR22761">
    <property type="entry name" value="CHARGED MULTIVESICULAR BODY PROTEIN"/>
    <property type="match status" value="1"/>
</dbReference>
<reference evidence="1 2" key="1">
    <citation type="submission" date="2008-07" db="EMBL/GenBank/DDBJ databases">
        <authorList>
            <person name="El-Sayed N."/>
            <person name="Caler E."/>
            <person name="Inman J."/>
            <person name="Amedeo P."/>
            <person name="Hass B."/>
            <person name="Wortman J."/>
        </authorList>
    </citation>
    <scope>NUCLEOTIDE SEQUENCE [LARGE SCALE GENOMIC DNA]</scope>
    <source>
        <strain evidence="2">ATCC 50983 / TXsc</strain>
    </source>
</reference>
<accession>C5KKF3</accession>
<dbReference type="GeneID" id="9061949"/>
<dbReference type="AlphaFoldDB" id="C5KKF3"/>